<keyword evidence="1" id="KW-0732">Signal</keyword>
<dbReference type="STRING" id="1077348.A0A2G8SFE5"/>
<feature type="chain" id="PRO_5013580547" description="Glycopeptide" evidence="1">
    <location>
        <begin position="22"/>
        <end position="157"/>
    </location>
</feature>
<dbReference type="AlphaFoldDB" id="A0A2G8SFE5"/>
<gene>
    <name evidence="2" type="ORF">GSI_05554</name>
</gene>
<accession>A0A2G8SFE5</accession>
<proteinExistence type="predicted"/>
<comment type="caution">
    <text evidence="2">The sequence shown here is derived from an EMBL/GenBank/DDBJ whole genome shotgun (WGS) entry which is preliminary data.</text>
</comment>
<dbReference type="OrthoDB" id="3342934at2759"/>
<evidence type="ECO:0000256" key="1">
    <source>
        <dbReference type="SAM" id="SignalP"/>
    </source>
</evidence>
<dbReference type="Proteomes" id="UP000230002">
    <property type="component" value="Unassembled WGS sequence"/>
</dbReference>
<feature type="signal peptide" evidence="1">
    <location>
        <begin position="1"/>
        <end position="21"/>
    </location>
</feature>
<dbReference type="EMBL" id="AYKW01000011">
    <property type="protein sequence ID" value="PIL32308.1"/>
    <property type="molecule type" value="Genomic_DNA"/>
</dbReference>
<reference evidence="2 3" key="1">
    <citation type="journal article" date="2015" name="Sci. Rep.">
        <title>Chromosome-level genome map provides insights into diverse defense mechanisms in the medicinal fungus Ganoderma sinense.</title>
        <authorList>
            <person name="Zhu Y."/>
            <person name="Xu J."/>
            <person name="Sun C."/>
            <person name="Zhou S."/>
            <person name="Xu H."/>
            <person name="Nelson D.R."/>
            <person name="Qian J."/>
            <person name="Song J."/>
            <person name="Luo H."/>
            <person name="Xiang L."/>
            <person name="Li Y."/>
            <person name="Xu Z."/>
            <person name="Ji A."/>
            <person name="Wang L."/>
            <person name="Lu S."/>
            <person name="Hayward A."/>
            <person name="Sun W."/>
            <person name="Li X."/>
            <person name="Schwartz D.C."/>
            <person name="Wang Y."/>
            <person name="Chen S."/>
        </authorList>
    </citation>
    <scope>NUCLEOTIDE SEQUENCE [LARGE SCALE GENOMIC DNA]</scope>
    <source>
        <strain evidence="2 3">ZZ0214-1</strain>
    </source>
</reference>
<organism evidence="2 3">
    <name type="scientific">Ganoderma sinense ZZ0214-1</name>
    <dbReference type="NCBI Taxonomy" id="1077348"/>
    <lineage>
        <taxon>Eukaryota</taxon>
        <taxon>Fungi</taxon>
        <taxon>Dikarya</taxon>
        <taxon>Basidiomycota</taxon>
        <taxon>Agaricomycotina</taxon>
        <taxon>Agaricomycetes</taxon>
        <taxon>Polyporales</taxon>
        <taxon>Polyporaceae</taxon>
        <taxon>Ganoderma</taxon>
    </lineage>
</organism>
<evidence type="ECO:0000313" key="3">
    <source>
        <dbReference type="Proteomes" id="UP000230002"/>
    </source>
</evidence>
<protein>
    <recommendedName>
        <fullName evidence="4">Glycopeptide</fullName>
    </recommendedName>
</protein>
<name>A0A2G8SFE5_9APHY</name>
<keyword evidence="3" id="KW-1185">Reference proteome</keyword>
<evidence type="ECO:0008006" key="4">
    <source>
        <dbReference type="Google" id="ProtNLM"/>
    </source>
</evidence>
<evidence type="ECO:0000313" key="2">
    <source>
        <dbReference type="EMBL" id="PIL32308.1"/>
    </source>
</evidence>
<sequence length="157" mass="16196">MHPSLITGALVLAALVCAVVGETHTVHFENFCGSGVPLLIQGQNVLSSGPDYTSTGPLDSVIAYLQIDSLCGFNGENCTLIETTLINVAPGNVGSLTDISLIPPHKFSVSTGFYYIDGCGYQGAVCTSANCTASSAPQSVLCQTDNLSLAMTFCAPT</sequence>